<dbReference type="GO" id="GO:0016705">
    <property type="term" value="F:oxidoreductase activity, acting on paired donors, with incorporation or reduction of molecular oxygen"/>
    <property type="evidence" value="ECO:0007669"/>
    <property type="project" value="InterPro"/>
</dbReference>
<dbReference type="AlphaFoldDB" id="A0AA39D5Z7"/>
<reference evidence="11 12" key="1">
    <citation type="journal article" date="2023" name="BMC Biotechnol.">
        <title>Vitis rotundifolia cv Carlos genome sequencing.</title>
        <authorList>
            <person name="Huff M."/>
            <person name="Hulse-Kemp A."/>
            <person name="Scheffler B."/>
            <person name="Youngblood R."/>
            <person name="Simpson S."/>
            <person name="Babiker E."/>
            <person name="Staton M."/>
        </authorList>
    </citation>
    <scope>NUCLEOTIDE SEQUENCE [LARGE SCALE GENOMIC DNA]</scope>
    <source>
        <tissue evidence="11">Leaf</tissue>
    </source>
</reference>
<keyword evidence="10" id="KW-0472">Membrane</keyword>
<evidence type="ECO:0000313" key="12">
    <source>
        <dbReference type="Proteomes" id="UP001168098"/>
    </source>
</evidence>
<comment type="cofactor">
    <cofactor evidence="1 8">
        <name>heme</name>
        <dbReference type="ChEBI" id="CHEBI:30413"/>
    </cofactor>
</comment>
<dbReference type="SUPFAM" id="SSF48264">
    <property type="entry name" value="Cytochrome P450"/>
    <property type="match status" value="1"/>
</dbReference>
<sequence length="508" mass="57486">MEIHLPSSYAFFAFLLSMFIVFKIGKRSKSKISPAKLPPGPWKLPLIGNMHQLVGSLPHHTLKRLASKYGPFMHLQLGEVSALVVSSPEIAREVMKTHDTIFAQRPPLLSSTIINYNATSISFSPYGDYWRQLRKICTIELLSAKRVKSFQSIREEEASKLIRSISLNAGSPINLSEKIFSLTYGITSRSAFGKKFKDQDAFVSAILEAVELSAGFCVADMYPSLKWLHYISGMKPKLEKVHQKIDRILNNIIDDHRKRKTTTKAGQPETQEDLVDVLLNLQEHGDLGIPLTDGNIKAVLLDIFSGGGETSSTAVVWAMAEMLKSPIVMEKVQAEVGRVFDGKRDINETGLHELKYLNSVVKETLRLHPSVPLLLPREWRERCVINGYEIPENTKVIINAWAIAQDPDHWFEPNKFFPERFLDSSIDFKGTDFKYIPFGAGRRMCPGILFAIPNVELPLANLLYHFDLKLPDGMKHEDLDMTEEFGLTIRRKEDLNLIPIPYNPFPVQ</sequence>
<dbReference type="PRINTS" id="PR00463">
    <property type="entry name" value="EP450I"/>
</dbReference>
<evidence type="ECO:0000256" key="8">
    <source>
        <dbReference type="PIRSR" id="PIRSR602401-1"/>
    </source>
</evidence>
<comment type="similarity">
    <text evidence="2 9">Belongs to the cytochrome P450 family.</text>
</comment>
<dbReference type="Pfam" id="PF00067">
    <property type="entry name" value="p450"/>
    <property type="match status" value="1"/>
</dbReference>
<dbReference type="InterPro" id="IPR036396">
    <property type="entry name" value="Cyt_P450_sf"/>
</dbReference>
<dbReference type="Proteomes" id="UP001168098">
    <property type="component" value="Unassembled WGS sequence"/>
</dbReference>
<dbReference type="CDD" id="cd11072">
    <property type="entry name" value="CYP71-like"/>
    <property type="match status" value="1"/>
</dbReference>
<evidence type="ECO:0008006" key="13">
    <source>
        <dbReference type="Google" id="ProtNLM"/>
    </source>
</evidence>
<organism evidence="11 12">
    <name type="scientific">Vitis rotundifolia</name>
    <name type="common">Muscadine grape</name>
    <dbReference type="NCBI Taxonomy" id="103349"/>
    <lineage>
        <taxon>Eukaryota</taxon>
        <taxon>Viridiplantae</taxon>
        <taxon>Streptophyta</taxon>
        <taxon>Embryophyta</taxon>
        <taxon>Tracheophyta</taxon>
        <taxon>Spermatophyta</taxon>
        <taxon>Magnoliopsida</taxon>
        <taxon>eudicotyledons</taxon>
        <taxon>Gunneridae</taxon>
        <taxon>Pentapetalae</taxon>
        <taxon>rosids</taxon>
        <taxon>Vitales</taxon>
        <taxon>Vitaceae</taxon>
        <taxon>Viteae</taxon>
        <taxon>Vitis</taxon>
    </lineage>
</organism>
<dbReference type="PANTHER" id="PTHR47955">
    <property type="entry name" value="CYTOCHROME P450 FAMILY 71 PROTEIN"/>
    <property type="match status" value="1"/>
</dbReference>
<accession>A0AA39D5Z7</accession>
<dbReference type="Gene3D" id="1.10.630.10">
    <property type="entry name" value="Cytochrome P450"/>
    <property type="match status" value="1"/>
</dbReference>
<proteinExistence type="inferred from homology"/>
<feature type="binding site" description="axial binding residue" evidence="8">
    <location>
        <position position="445"/>
    </location>
    <ligand>
        <name>heme</name>
        <dbReference type="ChEBI" id="CHEBI:30413"/>
    </ligand>
    <ligandPart>
        <name>Fe</name>
        <dbReference type="ChEBI" id="CHEBI:18248"/>
    </ligandPart>
</feature>
<comment type="caution">
    <text evidence="11">The sequence shown here is derived from an EMBL/GenBank/DDBJ whole genome shotgun (WGS) entry which is preliminary data.</text>
</comment>
<keyword evidence="7 9" id="KW-0503">Monooxygenase</keyword>
<name>A0AA39D5Z7_VITRO</name>
<dbReference type="FunFam" id="1.10.630.10:FF:000008">
    <property type="entry name" value="Cytochrome P450 71D8"/>
    <property type="match status" value="1"/>
</dbReference>
<feature type="transmembrane region" description="Helical" evidence="10">
    <location>
        <begin position="6"/>
        <end position="24"/>
    </location>
</feature>
<dbReference type="GO" id="GO:0005506">
    <property type="term" value="F:iron ion binding"/>
    <property type="evidence" value="ECO:0007669"/>
    <property type="project" value="InterPro"/>
</dbReference>
<dbReference type="GO" id="GO:0020037">
    <property type="term" value="F:heme binding"/>
    <property type="evidence" value="ECO:0007669"/>
    <property type="project" value="InterPro"/>
</dbReference>
<evidence type="ECO:0000256" key="1">
    <source>
        <dbReference type="ARBA" id="ARBA00001971"/>
    </source>
</evidence>
<evidence type="ECO:0000256" key="4">
    <source>
        <dbReference type="ARBA" id="ARBA00022723"/>
    </source>
</evidence>
<dbReference type="PRINTS" id="PR00385">
    <property type="entry name" value="P450"/>
</dbReference>
<keyword evidence="3 8" id="KW-0349">Heme</keyword>
<evidence type="ECO:0000256" key="3">
    <source>
        <dbReference type="ARBA" id="ARBA00022617"/>
    </source>
</evidence>
<keyword evidence="10" id="KW-1133">Transmembrane helix</keyword>
<keyword evidence="4 8" id="KW-0479">Metal-binding</keyword>
<keyword evidence="12" id="KW-1185">Reference proteome</keyword>
<dbReference type="InterPro" id="IPR002401">
    <property type="entry name" value="Cyt_P450_E_grp-I"/>
</dbReference>
<evidence type="ECO:0000256" key="2">
    <source>
        <dbReference type="ARBA" id="ARBA00010617"/>
    </source>
</evidence>
<dbReference type="PANTHER" id="PTHR47955:SF8">
    <property type="entry name" value="CYTOCHROME P450 71D11-LIKE"/>
    <property type="match status" value="1"/>
</dbReference>
<evidence type="ECO:0000256" key="6">
    <source>
        <dbReference type="ARBA" id="ARBA00023004"/>
    </source>
</evidence>
<evidence type="ECO:0000256" key="9">
    <source>
        <dbReference type="RuleBase" id="RU000461"/>
    </source>
</evidence>
<keyword evidence="10" id="KW-0812">Transmembrane</keyword>
<evidence type="ECO:0000256" key="7">
    <source>
        <dbReference type="ARBA" id="ARBA00023033"/>
    </source>
</evidence>
<dbReference type="InterPro" id="IPR001128">
    <property type="entry name" value="Cyt_P450"/>
</dbReference>
<protein>
    <recommendedName>
        <fullName evidence="13">Cytochrome P450</fullName>
    </recommendedName>
</protein>
<dbReference type="InterPro" id="IPR017972">
    <property type="entry name" value="Cyt_P450_CS"/>
</dbReference>
<keyword evidence="5 9" id="KW-0560">Oxidoreductase</keyword>
<evidence type="ECO:0000256" key="5">
    <source>
        <dbReference type="ARBA" id="ARBA00023002"/>
    </source>
</evidence>
<dbReference type="GO" id="GO:0004497">
    <property type="term" value="F:monooxygenase activity"/>
    <property type="evidence" value="ECO:0007669"/>
    <property type="project" value="UniProtKB-KW"/>
</dbReference>
<evidence type="ECO:0000313" key="11">
    <source>
        <dbReference type="EMBL" id="KAJ9672356.1"/>
    </source>
</evidence>
<gene>
    <name evidence="11" type="ORF">PVL29_025824</name>
</gene>
<keyword evidence="6 8" id="KW-0408">Iron</keyword>
<evidence type="ECO:0000256" key="10">
    <source>
        <dbReference type="SAM" id="Phobius"/>
    </source>
</evidence>
<dbReference type="EMBL" id="JARBHA010000019">
    <property type="protein sequence ID" value="KAJ9672356.1"/>
    <property type="molecule type" value="Genomic_DNA"/>
</dbReference>
<dbReference type="PROSITE" id="PS00086">
    <property type="entry name" value="CYTOCHROME_P450"/>
    <property type="match status" value="1"/>
</dbReference>